<feature type="transmembrane region" description="Helical" evidence="2">
    <location>
        <begin position="120"/>
        <end position="143"/>
    </location>
</feature>
<feature type="transmembrane region" description="Helical" evidence="2">
    <location>
        <begin position="155"/>
        <end position="175"/>
    </location>
</feature>
<feature type="transmembrane region" description="Helical" evidence="2">
    <location>
        <begin position="15"/>
        <end position="35"/>
    </location>
</feature>
<accession>A0A895YME6</accession>
<feature type="transmembrane region" description="Helical" evidence="2">
    <location>
        <begin position="88"/>
        <end position="108"/>
    </location>
</feature>
<sequence length="275" mass="30289">MAAWFAERIIDTGRLPLFCFFAGMVVGFVFIRTSTRLIRAQVRWWPGNVEPGGLHIHHVVFGVAFMIFFGVVSLAVPDDLAGWRAVAAAGFGVGTALVLDEFALILHLQDVYWSEEGRASVNALFVVTAVTGLLLVGFQPFVVEDLNLVLHDAPAARFWAAAPLLGLLALAVVTVLKGKTWTGLVGLFVPILLIVGAARLARPRSPWARWRYRDGRRRGTQKLTRAQRREARWREPVNRAWDRVQNVIAGAPNQPDPPPPTPPNGPEPPTRSGRS</sequence>
<dbReference type="Proteomes" id="UP000662857">
    <property type="component" value="Chromosome"/>
</dbReference>
<evidence type="ECO:0000313" key="3">
    <source>
        <dbReference type="EMBL" id="QSB16483.1"/>
    </source>
</evidence>
<keyword evidence="2" id="KW-0812">Transmembrane</keyword>
<dbReference type="RefSeq" id="WP_239678698.1">
    <property type="nucleotide sequence ID" value="NZ_CP070499.1"/>
</dbReference>
<dbReference type="KEGG" id="nhy:JQS43_09475"/>
<protein>
    <recommendedName>
        <fullName evidence="5">Integral membrane protein</fullName>
    </recommendedName>
</protein>
<feature type="region of interest" description="Disordered" evidence="1">
    <location>
        <begin position="246"/>
        <end position="275"/>
    </location>
</feature>
<feature type="compositionally biased region" description="Pro residues" evidence="1">
    <location>
        <begin position="254"/>
        <end position="269"/>
    </location>
</feature>
<proteinExistence type="predicted"/>
<evidence type="ECO:0008006" key="5">
    <source>
        <dbReference type="Google" id="ProtNLM"/>
    </source>
</evidence>
<evidence type="ECO:0000256" key="2">
    <source>
        <dbReference type="SAM" id="Phobius"/>
    </source>
</evidence>
<reference evidence="3" key="1">
    <citation type="submission" date="2021-02" db="EMBL/GenBank/DDBJ databases">
        <title>Natrosporangium hydrolyticum gen. nov., sp. nov, a haloalkaliphilic actinobacterium from a soda solonchak soil.</title>
        <authorList>
            <person name="Sorokin D.Y."/>
            <person name="Khijniak T.V."/>
            <person name="Zakharycheva A.P."/>
            <person name="Boueva O.V."/>
            <person name="Ariskina E.V."/>
            <person name="Hahnke R.L."/>
            <person name="Bunk B."/>
            <person name="Sproer C."/>
            <person name="Schumann P."/>
            <person name="Evtushenko L.I."/>
            <person name="Kublanov I.V."/>
        </authorList>
    </citation>
    <scope>NUCLEOTIDE SEQUENCE</scope>
    <source>
        <strain evidence="3">DSM 106523</strain>
    </source>
</reference>
<dbReference type="EMBL" id="CP070499">
    <property type="protein sequence ID" value="QSB16483.1"/>
    <property type="molecule type" value="Genomic_DNA"/>
</dbReference>
<evidence type="ECO:0000256" key="1">
    <source>
        <dbReference type="SAM" id="MobiDB-lite"/>
    </source>
</evidence>
<keyword evidence="4" id="KW-1185">Reference proteome</keyword>
<gene>
    <name evidence="3" type="ORF">JQS43_09475</name>
</gene>
<evidence type="ECO:0000313" key="4">
    <source>
        <dbReference type="Proteomes" id="UP000662857"/>
    </source>
</evidence>
<name>A0A895YME6_9ACTN</name>
<organism evidence="3 4">
    <name type="scientific">Natronosporangium hydrolyticum</name>
    <dbReference type="NCBI Taxonomy" id="2811111"/>
    <lineage>
        <taxon>Bacteria</taxon>
        <taxon>Bacillati</taxon>
        <taxon>Actinomycetota</taxon>
        <taxon>Actinomycetes</taxon>
        <taxon>Micromonosporales</taxon>
        <taxon>Micromonosporaceae</taxon>
        <taxon>Natronosporangium</taxon>
    </lineage>
</organism>
<dbReference type="AlphaFoldDB" id="A0A895YME6"/>
<feature type="transmembrane region" description="Helical" evidence="2">
    <location>
        <begin position="55"/>
        <end position="76"/>
    </location>
</feature>
<keyword evidence="2" id="KW-1133">Transmembrane helix</keyword>
<feature type="transmembrane region" description="Helical" evidence="2">
    <location>
        <begin position="181"/>
        <end position="201"/>
    </location>
</feature>
<keyword evidence="2" id="KW-0472">Membrane</keyword>